<protein>
    <submittedName>
        <fullName evidence="2">Respiratory nitrate reductase subunit gamma</fullName>
    </submittedName>
</protein>
<comment type="caution">
    <text evidence="2">The sequence shown here is derived from an EMBL/GenBank/DDBJ whole genome shotgun (WGS) entry which is preliminary data.</text>
</comment>
<organism evidence="2 3">
    <name type="scientific">Nitratidesulfovibrio oxamicus</name>
    <dbReference type="NCBI Taxonomy" id="32016"/>
    <lineage>
        <taxon>Bacteria</taxon>
        <taxon>Pseudomonadati</taxon>
        <taxon>Thermodesulfobacteriota</taxon>
        <taxon>Desulfovibrionia</taxon>
        <taxon>Desulfovibrionales</taxon>
        <taxon>Desulfovibrionaceae</taxon>
        <taxon>Nitratidesulfovibrio</taxon>
    </lineage>
</organism>
<evidence type="ECO:0000313" key="3">
    <source>
        <dbReference type="Proteomes" id="UP001194469"/>
    </source>
</evidence>
<name>A0ABS0J5J0_9BACT</name>
<keyword evidence="1" id="KW-1133">Transmembrane helix</keyword>
<reference evidence="2 3" key="1">
    <citation type="submission" date="2019-08" db="EMBL/GenBank/DDBJ databases">
        <authorList>
            <person name="Luo N."/>
        </authorList>
    </citation>
    <scope>NUCLEOTIDE SEQUENCE [LARGE SCALE GENOMIC DNA]</scope>
    <source>
        <strain evidence="2 3">NCIMB 9442</strain>
    </source>
</reference>
<gene>
    <name evidence="2" type="ORF">FVW20_09510</name>
</gene>
<dbReference type="Proteomes" id="UP001194469">
    <property type="component" value="Unassembled WGS sequence"/>
</dbReference>
<feature type="transmembrane region" description="Helical" evidence="1">
    <location>
        <begin position="72"/>
        <end position="92"/>
    </location>
</feature>
<proteinExistence type="predicted"/>
<accession>A0ABS0J5J0</accession>
<feature type="transmembrane region" description="Helical" evidence="1">
    <location>
        <begin position="112"/>
        <end position="133"/>
    </location>
</feature>
<keyword evidence="1" id="KW-0472">Membrane</keyword>
<sequence>MQQLYNFAVGPLTWIAWAVFLGGSAWRLASMWALARKKDMNAVAYMDVRFAARSMAHWATPFATLGWRANPAVTVATFAFHTALGLLLLFAPGHAVLWDYAFGIDVWSLPEGIADTLTVLVILLCGFFAWRRLQLPVVRFVTRPMDWLVLALVAVPCITAFLAKQQIGDNLLLSTLHVLSGEATLMALPFTRLSHAIFSPFTRAYMGSEFGGVRHCPDW</sequence>
<keyword evidence="1" id="KW-0812">Transmembrane</keyword>
<dbReference type="EMBL" id="VRYY01000248">
    <property type="protein sequence ID" value="MBG3877246.1"/>
    <property type="molecule type" value="Genomic_DNA"/>
</dbReference>
<evidence type="ECO:0000256" key="1">
    <source>
        <dbReference type="SAM" id="Phobius"/>
    </source>
</evidence>
<dbReference type="Gene3D" id="1.20.950.20">
    <property type="entry name" value="Transmembrane di-heme cytochromes, Chain C"/>
    <property type="match status" value="1"/>
</dbReference>
<dbReference type="RefSeq" id="WP_196609238.1">
    <property type="nucleotide sequence ID" value="NZ_VRYY01000248.1"/>
</dbReference>
<dbReference type="SUPFAM" id="SSF103501">
    <property type="entry name" value="Respiratory nitrate reductase 1 gamma chain"/>
    <property type="match status" value="1"/>
</dbReference>
<dbReference type="InterPro" id="IPR036197">
    <property type="entry name" value="NarG-like_sf"/>
</dbReference>
<dbReference type="NCBIfam" id="NF045723">
    <property type="entry name" value="memb_anch_TmcC"/>
    <property type="match status" value="1"/>
</dbReference>
<feature type="transmembrane region" description="Helical" evidence="1">
    <location>
        <begin position="14"/>
        <end position="35"/>
    </location>
</feature>
<evidence type="ECO:0000313" key="2">
    <source>
        <dbReference type="EMBL" id="MBG3877246.1"/>
    </source>
</evidence>
<keyword evidence="3" id="KW-1185">Reference proteome</keyword>